<evidence type="ECO:0000256" key="15">
    <source>
        <dbReference type="ARBA" id="ARBA00022842"/>
    </source>
</evidence>
<dbReference type="InterPro" id="IPR050499">
    <property type="entry name" value="PEP-utilizing_PTS_enzyme"/>
</dbReference>
<dbReference type="HOGENOM" id="CLU_007308_7_0_4"/>
<dbReference type="Gene3D" id="3.50.30.10">
    <property type="entry name" value="Phosphohistidine domain"/>
    <property type="match status" value="1"/>
</dbReference>
<dbReference type="Gene3D" id="3.20.20.60">
    <property type="entry name" value="Phosphoenolpyruvate-binding domains"/>
    <property type="match status" value="1"/>
</dbReference>
<dbReference type="OrthoDB" id="9765468at2"/>
<keyword evidence="9 17" id="KW-0963">Cytoplasm</keyword>
<protein>
    <recommendedName>
        <fullName evidence="7 17">Phosphoenolpyruvate-protein phosphotransferase</fullName>
        <ecNumber evidence="6 17">2.7.3.9</ecNumber>
    </recommendedName>
    <alternativeName>
        <fullName evidence="16 17">Phosphotransferase system, enzyme I</fullName>
    </alternativeName>
</protein>
<keyword evidence="25" id="KW-1185">Reference proteome</keyword>
<keyword evidence="10 17" id="KW-0762">Sugar transport</keyword>
<dbReference type="Gene3D" id="1.10.274.10">
    <property type="entry name" value="PtsI, HPr-binding domain"/>
    <property type="match status" value="1"/>
</dbReference>
<evidence type="ECO:0000256" key="6">
    <source>
        <dbReference type="ARBA" id="ARBA00012232"/>
    </source>
</evidence>
<evidence type="ECO:0000256" key="16">
    <source>
        <dbReference type="ARBA" id="ARBA00033235"/>
    </source>
</evidence>
<comment type="function">
    <text evidence="3 17">General (non sugar-specific) component of the phosphoenolpyruvate-dependent sugar phosphotransferase system (sugar PTS). This major carbohydrate active-transport system catalyzes the phosphorylation of incoming sugar substrates concomitantly with their translocation across the cell membrane. Enzyme I transfers the phosphoryl group from phosphoenolpyruvate (PEP) to the phosphoryl carrier protein (HPr).</text>
</comment>
<comment type="similarity">
    <text evidence="5 17">Belongs to the PEP-utilizing enzyme family.</text>
</comment>
<evidence type="ECO:0000313" key="25">
    <source>
        <dbReference type="Proteomes" id="UP000001424"/>
    </source>
</evidence>
<feature type="binding site" evidence="20">
    <location>
        <position position="444"/>
    </location>
    <ligand>
        <name>Mg(2+)</name>
        <dbReference type="ChEBI" id="CHEBI:18420"/>
    </ligand>
</feature>
<sequence length="587" mass="65267">MSIILHGVAIGGGIAIGRAHLISRSMDDVAHYLLEDDEIPAEKTRFDEAVKATRKELEMLWGSIPENAPAELGAFLSLHIMLLGDVTISREPREIIEKQRCNAEWALKLQCDHLVEQFDAIEEDYLRERKNDVLQVIERIFTNLDGDSPQLPAPEDLVEDHILVAHDLSPADMVYFKDSNFAAFVTDVGGATSHTAILGRSLDLPSVIALHHARELIREDEMIIVDGEQGVVIINPDALVLAEYRRRLRAWRGARRKLSSIRKSNAVTRDGTVIELLANIERPQDVEEVRESGVVGIGLFRSEFLFLGRDTLPTEDEQYEAYRHVATAMKGMPVTIRTMDLGADKSPKWLNHCQAENPALGLTGIRLCLAEPLMFRAQLRALLRAQLRALLRASVHGRIRVLFPMLNSLPELRQAIAQFEYAKEELRDEGIGYADDVEVGAMIEIPSAALVAGSLAKHVDFLSIGTNDLIQYTLAIDRNDDTVSHLYDPIHPAVLKLILHTIKTGTKANLPVSVCGEMAGDARLTRLLLGMGLRKFSMHPANLLSVKQRVLTSHLDEIAPIATRMLRSEDPDKIADLLQMLNAEPGT</sequence>
<evidence type="ECO:0000256" key="3">
    <source>
        <dbReference type="ARBA" id="ARBA00002728"/>
    </source>
</evidence>
<dbReference type="Pfam" id="PF02896">
    <property type="entry name" value="PEP-utilizers_C"/>
    <property type="match status" value="1"/>
</dbReference>
<dbReference type="InterPro" id="IPR008279">
    <property type="entry name" value="PEP-util_enz_mobile_dom"/>
</dbReference>
<comment type="subcellular location">
    <subcellularLocation>
        <location evidence="4 17">Cytoplasm</location>
    </subcellularLocation>
</comment>
<accession>Q7NZV5</accession>
<evidence type="ECO:0000259" key="21">
    <source>
        <dbReference type="Pfam" id="PF00391"/>
    </source>
</evidence>
<dbReference type="InterPro" id="IPR008731">
    <property type="entry name" value="PTS_EIN"/>
</dbReference>
<dbReference type="InterPro" id="IPR000121">
    <property type="entry name" value="PEP_util_C"/>
</dbReference>
<dbReference type="GO" id="GO:0016301">
    <property type="term" value="F:kinase activity"/>
    <property type="evidence" value="ECO:0007669"/>
    <property type="project" value="UniProtKB-KW"/>
</dbReference>
<dbReference type="InterPro" id="IPR036637">
    <property type="entry name" value="Phosphohistidine_dom_sf"/>
</dbReference>
<keyword evidence="11 17" id="KW-0808">Transferase</keyword>
<feature type="domain" description="PEP-utilising enzyme C-terminal" evidence="22">
    <location>
        <begin position="258"/>
        <end position="552"/>
    </location>
</feature>
<evidence type="ECO:0000256" key="1">
    <source>
        <dbReference type="ARBA" id="ARBA00000683"/>
    </source>
</evidence>
<evidence type="ECO:0000256" key="13">
    <source>
        <dbReference type="ARBA" id="ARBA00022723"/>
    </source>
</evidence>
<evidence type="ECO:0000256" key="14">
    <source>
        <dbReference type="ARBA" id="ARBA00022777"/>
    </source>
</evidence>
<dbReference type="GO" id="GO:0008965">
    <property type="term" value="F:phosphoenolpyruvate-protein phosphotransferase activity"/>
    <property type="evidence" value="ECO:0007669"/>
    <property type="project" value="UniProtKB-EC"/>
</dbReference>
<keyword evidence="14 17" id="KW-0418">Kinase</keyword>
<evidence type="ECO:0000256" key="20">
    <source>
        <dbReference type="PIRSR" id="PIRSR000732-3"/>
    </source>
</evidence>
<comment type="cofactor">
    <cofactor evidence="2 17 20">
        <name>Mg(2+)</name>
        <dbReference type="ChEBI" id="CHEBI:18420"/>
    </cofactor>
</comment>
<gene>
    <name evidence="24" type="ordered locus">CV_0816</name>
</gene>
<evidence type="ECO:0000256" key="2">
    <source>
        <dbReference type="ARBA" id="ARBA00001946"/>
    </source>
</evidence>
<keyword evidence="15 17" id="KW-0460">Magnesium</keyword>
<dbReference type="PANTHER" id="PTHR46244:SF3">
    <property type="entry name" value="PHOSPHOENOLPYRUVATE-PROTEIN PHOSPHOTRANSFERASE"/>
    <property type="match status" value="1"/>
</dbReference>
<proteinExistence type="inferred from homology"/>
<feature type="binding site" evidence="19">
    <location>
        <begin position="467"/>
        <end position="468"/>
    </location>
    <ligand>
        <name>phosphoenolpyruvate</name>
        <dbReference type="ChEBI" id="CHEBI:58702"/>
    </ligand>
</feature>
<comment type="catalytic activity">
    <reaction evidence="1 17">
        <text>L-histidyl-[protein] + phosphoenolpyruvate = N(pros)-phospho-L-histidyl-[protein] + pyruvate</text>
        <dbReference type="Rhea" id="RHEA:23880"/>
        <dbReference type="Rhea" id="RHEA-COMP:9745"/>
        <dbReference type="Rhea" id="RHEA-COMP:9746"/>
        <dbReference type="ChEBI" id="CHEBI:15361"/>
        <dbReference type="ChEBI" id="CHEBI:29979"/>
        <dbReference type="ChEBI" id="CHEBI:58702"/>
        <dbReference type="ChEBI" id="CHEBI:64837"/>
        <dbReference type="EC" id="2.7.3.9"/>
    </reaction>
</comment>
<dbReference type="InterPro" id="IPR040442">
    <property type="entry name" value="Pyrv_kinase-like_dom_sf"/>
</dbReference>
<evidence type="ECO:0000259" key="23">
    <source>
        <dbReference type="Pfam" id="PF05524"/>
    </source>
</evidence>
<dbReference type="SUPFAM" id="SSF51621">
    <property type="entry name" value="Phosphoenolpyruvate/pyruvate domain"/>
    <property type="match status" value="1"/>
</dbReference>
<evidence type="ECO:0000256" key="11">
    <source>
        <dbReference type="ARBA" id="ARBA00022679"/>
    </source>
</evidence>
<dbReference type="STRING" id="243365.CV_0816"/>
<evidence type="ECO:0000256" key="18">
    <source>
        <dbReference type="PIRSR" id="PIRSR000732-1"/>
    </source>
</evidence>
<evidence type="ECO:0000256" key="7">
    <source>
        <dbReference type="ARBA" id="ARBA00016544"/>
    </source>
</evidence>
<feature type="binding site" evidence="19">
    <location>
        <position position="301"/>
    </location>
    <ligand>
        <name>phosphoenolpyruvate</name>
        <dbReference type="ChEBI" id="CHEBI:58702"/>
    </ligand>
</feature>
<dbReference type="Pfam" id="PF05524">
    <property type="entry name" value="PEP-utilisers_N"/>
    <property type="match status" value="1"/>
</dbReference>
<evidence type="ECO:0000256" key="10">
    <source>
        <dbReference type="ARBA" id="ARBA00022597"/>
    </source>
</evidence>
<keyword evidence="12 17" id="KW-0598">Phosphotransferase system</keyword>
<dbReference type="EC" id="2.7.3.9" evidence="6 17"/>
<dbReference type="InterPro" id="IPR036618">
    <property type="entry name" value="PtsI_HPr-bd_sf"/>
</dbReference>
<feature type="domain" description="PEP-utilising enzyme mobile" evidence="21">
    <location>
        <begin position="159"/>
        <end position="230"/>
    </location>
</feature>
<evidence type="ECO:0000256" key="8">
    <source>
        <dbReference type="ARBA" id="ARBA00022448"/>
    </source>
</evidence>
<evidence type="ECO:0000256" key="5">
    <source>
        <dbReference type="ARBA" id="ARBA00007837"/>
    </source>
</evidence>
<dbReference type="KEGG" id="cvi:CV_0816"/>
<dbReference type="InterPro" id="IPR024692">
    <property type="entry name" value="PTS_EI"/>
</dbReference>
<dbReference type="GO" id="GO:0046872">
    <property type="term" value="F:metal ion binding"/>
    <property type="evidence" value="ECO:0007669"/>
    <property type="project" value="UniProtKB-KW"/>
</dbReference>
<dbReference type="SUPFAM" id="SSF52009">
    <property type="entry name" value="Phosphohistidine domain"/>
    <property type="match status" value="1"/>
</dbReference>
<dbReference type="PRINTS" id="PR01736">
    <property type="entry name" value="PHPHTRNFRASE"/>
</dbReference>
<feature type="binding site" evidence="19">
    <location>
        <position position="478"/>
    </location>
    <ligand>
        <name>phosphoenolpyruvate</name>
        <dbReference type="ChEBI" id="CHEBI:58702"/>
    </ligand>
</feature>
<dbReference type="PANTHER" id="PTHR46244">
    <property type="entry name" value="PHOSPHOENOLPYRUVATE-PROTEIN PHOSPHOTRANSFERASE"/>
    <property type="match status" value="1"/>
</dbReference>
<reference evidence="24 25" key="1">
    <citation type="journal article" date="2003" name="Proc. Natl. Acad. Sci. U.S.A.">
        <title>The complete genome sequence of Chromobacterium violaceum reveals remarkable and exploitable bacterial adaptability.</title>
        <authorList>
            <person name="Vasconcelos A.T.R."/>
            <person name="de Almeida D.F."/>
            <person name="Almeida F.C."/>
            <person name="de Almeida L.G.P."/>
            <person name="de Almeida R."/>
            <person name="Goncalves J.A.A."/>
            <person name="Andrade E.M."/>
            <person name="Antonio R.V."/>
            <person name="Araripe J."/>
            <person name="de Araujo M.F.F."/>
            <person name="Filho S.A."/>
            <person name="Azevedo V."/>
            <person name="Batista A.J."/>
            <person name="Bataus L.A.M."/>
            <person name="Batista J.S."/>
            <person name="Belo A."/>
            <person name="vander Berg C."/>
            <person name="Blamey J."/>
            <person name="Bogo M."/>
            <person name="Bonato S."/>
            <person name="Bordignon J."/>
            <person name="Brito C.A."/>
            <person name="Brocchi M."/>
            <person name="Burity H.A."/>
            <person name="Camargo A.A."/>
            <person name="Cardoso D.D.P."/>
            <person name="Carneiro N.P."/>
            <person name="Carraro D.M."/>
            <person name="Carvalho C.M.B."/>
            <person name="Cascardo J.C.M."/>
            <person name="Cavada B.S."/>
            <person name="Chueire L.M.O."/>
            <person name="Pasa T.B.C."/>
            <person name="Duran N."/>
            <person name="Fagundes N."/>
            <person name="Falcao C.L."/>
            <person name="Fantinatti F."/>
            <person name="Farias I.P."/>
            <person name="Felipe M.S.S."/>
            <person name="Ferrari L.P."/>
            <person name="Ferro J.A."/>
            <person name="Ferro M.I.T."/>
            <person name="Franco G.R."/>
            <person name="Freitas N.S.A."/>
            <person name="Furlan L.R."/>
            <person name="Gazzinelli R.T."/>
            <person name="Gomes E.A."/>
            <person name="Goncalves P.R."/>
            <person name="Grangeiro T.B."/>
            <person name="Grattapaglia D."/>
            <person name="Grisard E.C."/>
            <person name="Guimaraes C.T."/>
            <person name="Hanna E.S."/>
            <person name="Hungria M."/>
            <person name="Jardim S.N."/>
            <person name="Laurino J."/>
            <person name="Leoi L.C.T."/>
            <person name="Fassarella L."/>
            <person name="Lima A."/>
            <person name="Loureiro M.F."/>
            <person name="Lyra M.C.P."/>
            <person name="Macedo M."/>
            <person name="Madeira H.M.F."/>
            <person name="Manfio G.P."/>
            <person name="Maranhao A.Q."/>
            <person name="Martins W.S."/>
            <person name="di Mauro S.M.Z."/>
            <person name="de Medeiros S.R.B."/>
            <person name="Meissner R.D.V."/>
            <person name="Menck C.F.M."/>
            <person name="Moreira M.A.M."/>
            <person name="Nascimento F.F."/>
            <person name="Nicolas M.F."/>
            <person name="Oliveira J.G."/>
            <person name="Oliveira S.C."/>
            <person name="Paixao R.F.C."/>
            <person name="Parente J.A."/>
            <person name="Pedrosa F.O."/>
            <person name="Pena S.J.D."/>
            <person name="Perreira J.O."/>
            <person name="Perreira M."/>
            <person name="Pinto L.S.R.C."/>
            <person name="Pinto L.S."/>
            <person name="Porto J.I.R."/>
            <person name="Potrich D.P."/>
            <person name="Neto C.E.R."/>
            <person name="Reis A.M.M."/>
            <person name="Rigo L.U."/>
            <person name="Rondinelli E."/>
            <person name="dos Santos E.B.P."/>
            <person name="Santos F.R."/>
            <person name="Schneider M.P.C."/>
            <person name="Seuanez H.N."/>
            <person name="Silva A.M.R."/>
            <person name="da Silva A.L.C."/>
            <person name="Silva D.W."/>
            <person name="Silva R."/>
            <person name="Simoes I.C."/>
            <person name="Simon D."/>
            <person name="Soares C.M.A."/>
            <person name="Soares R.B.A."/>
            <person name="Souza E.M."/>
            <person name="Souza K.R.L."/>
            <person name="Souza R.C."/>
            <person name="Steffens M.B.R."/>
            <person name="Steindel M."/>
            <person name="Teixeira S.R."/>
            <person name="Urmenyi T."/>
            <person name="Vettore A."/>
            <person name="Wassem R."/>
            <person name="Zaha A."/>
            <person name="Simpson A.J.G."/>
        </authorList>
    </citation>
    <scope>NUCLEOTIDE SEQUENCE [LARGE SCALE GENOMIC DNA]</scope>
    <source>
        <strain evidence="25">ATCC 12472 / DSM 30191 / JCM 1249 / NBRC 12614 / NCIMB 9131 / NCTC 9757</strain>
    </source>
</reference>
<dbReference type="Pfam" id="PF00391">
    <property type="entry name" value="PEP-utilizers"/>
    <property type="match status" value="1"/>
</dbReference>
<dbReference type="GO" id="GO:0005737">
    <property type="term" value="C:cytoplasm"/>
    <property type="evidence" value="ECO:0007669"/>
    <property type="project" value="UniProtKB-SubCell"/>
</dbReference>
<dbReference type="PROSITE" id="PS00742">
    <property type="entry name" value="PEP_ENZYMES_2"/>
    <property type="match status" value="1"/>
</dbReference>
<keyword evidence="8 17" id="KW-0813">Transport</keyword>
<dbReference type="RefSeq" id="WP_011134371.1">
    <property type="nucleotide sequence ID" value="NC_005085.1"/>
</dbReference>
<dbReference type="InterPro" id="IPR015813">
    <property type="entry name" value="Pyrv/PenolPyrv_kinase-like_dom"/>
</dbReference>
<dbReference type="GO" id="GO:0009401">
    <property type="term" value="P:phosphoenolpyruvate-dependent sugar phosphotransferase system"/>
    <property type="evidence" value="ECO:0007669"/>
    <property type="project" value="UniProtKB-KW"/>
</dbReference>
<evidence type="ECO:0000256" key="17">
    <source>
        <dbReference type="PIRNR" id="PIRNR000732"/>
    </source>
</evidence>
<keyword evidence="13 17" id="KW-0479">Metal-binding</keyword>
<evidence type="ECO:0000259" key="22">
    <source>
        <dbReference type="Pfam" id="PF02896"/>
    </source>
</evidence>
<feature type="binding site" evidence="19">
    <location>
        <position position="337"/>
    </location>
    <ligand>
        <name>phosphoenolpyruvate</name>
        <dbReference type="ChEBI" id="CHEBI:58702"/>
    </ligand>
</feature>
<evidence type="ECO:0000313" key="24">
    <source>
        <dbReference type="EMBL" id="AAQ58491.1"/>
    </source>
</evidence>
<evidence type="ECO:0000256" key="4">
    <source>
        <dbReference type="ARBA" id="ARBA00004496"/>
    </source>
</evidence>
<evidence type="ECO:0000256" key="12">
    <source>
        <dbReference type="ARBA" id="ARBA00022683"/>
    </source>
</evidence>
<feature type="binding site" evidence="20">
    <location>
        <position position="468"/>
    </location>
    <ligand>
        <name>Mg(2+)</name>
        <dbReference type="ChEBI" id="CHEBI:18420"/>
    </ligand>
</feature>
<evidence type="ECO:0000256" key="9">
    <source>
        <dbReference type="ARBA" id="ARBA00022490"/>
    </source>
</evidence>
<evidence type="ECO:0000256" key="19">
    <source>
        <dbReference type="PIRSR" id="PIRSR000732-2"/>
    </source>
</evidence>
<dbReference type="NCBIfam" id="TIGR01417">
    <property type="entry name" value="PTS_I_fam"/>
    <property type="match status" value="1"/>
</dbReference>
<dbReference type="AlphaFoldDB" id="Q7NZV5"/>
<dbReference type="eggNOG" id="COG1080">
    <property type="taxonomic scope" value="Bacteria"/>
</dbReference>
<dbReference type="EMBL" id="AE016825">
    <property type="protein sequence ID" value="AAQ58491.1"/>
    <property type="molecule type" value="Genomic_DNA"/>
</dbReference>
<dbReference type="InterPro" id="IPR006318">
    <property type="entry name" value="PTS_EI-like"/>
</dbReference>
<dbReference type="InterPro" id="IPR023151">
    <property type="entry name" value="PEP_util_CS"/>
</dbReference>
<feature type="active site" description="Proton donor" evidence="18">
    <location>
        <position position="515"/>
    </location>
</feature>
<dbReference type="SUPFAM" id="SSF47831">
    <property type="entry name" value="Enzyme I of the PEP:sugar phosphotransferase system HPr-binding (sub)domain"/>
    <property type="match status" value="1"/>
</dbReference>
<name>Q7NZV5_CHRVO</name>
<organism evidence="24 25">
    <name type="scientific">Chromobacterium violaceum (strain ATCC 12472 / DSM 30191 / JCM 1249 / CCUG 213 / NBRC 12614 / NCIMB 9131 / NCTC 9757 / MK)</name>
    <dbReference type="NCBI Taxonomy" id="243365"/>
    <lineage>
        <taxon>Bacteria</taxon>
        <taxon>Pseudomonadati</taxon>
        <taxon>Pseudomonadota</taxon>
        <taxon>Betaproteobacteria</taxon>
        <taxon>Neisseriales</taxon>
        <taxon>Chromobacteriaceae</taxon>
        <taxon>Chromobacterium</taxon>
    </lineage>
</organism>
<dbReference type="PIRSF" id="PIRSF000732">
    <property type="entry name" value="PTS_enzyme_I"/>
    <property type="match status" value="1"/>
</dbReference>
<feature type="active site" description="Tele-phosphohistidine intermediate" evidence="18">
    <location>
        <position position="194"/>
    </location>
</feature>
<feature type="domain" description="Phosphotransferase system enzyme I N-terminal" evidence="23">
    <location>
        <begin position="6"/>
        <end position="129"/>
    </location>
</feature>
<dbReference type="Proteomes" id="UP000001424">
    <property type="component" value="Chromosome"/>
</dbReference>
<keyword evidence="24" id="KW-0670">Pyruvate</keyword>